<evidence type="ECO:0000256" key="7">
    <source>
        <dbReference type="ARBA" id="ARBA00022833"/>
    </source>
</evidence>
<evidence type="ECO:0000256" key="3">
    <source>
        <dbReference type="ARBA" id="ARBA00022679"/>
    </source>
</evidence>
<reference evidence="10" key="1">
    <citation type="journal article" date="2023" name="bioRxiv">
        <title>Improved chromosome-level genome assembly for marigold (Tagetes erecta).</title>
        <authorList>
            <person name="Jiang F."/>
            <person name="Yuan L."/>
            <person name="Wang S."/>
            <person name="Wang H."/>
            <person name="Xu D."/>
            <person name="Wang A."/>
            <person name="Fan W."/>
        </authorList>
    </citation>
    <scope>NUCLEOTIDE SEQUENCE</scope>
    <source>
        <strain evidence="10">WSJ</strain>
        <tissue evidence="10">Leaf</tissue>
    </source>
</reference>
<dbReference type="GO" id="GO:0061630">
    <property type="term" value="F:ubiquitin protein ligase activity"/>
    <property type="evidence" value="ECO:0007669"/>
    <property type="project" value="UniProtKB-EC"/>
</dbReference>
<keyword evidence="7" id="KW-0862">Zinc</keyword>
<evidence type="ECO:0000256" key="2">
    <source>
        <dbReference type="ARBA" id="ARBA00012483"/>
    </source>
</evidence>
<keyword evidence="3" id="KW-0808">Transferase</keyword>
<comment type="catalytic activity">
    <reaction evidence="1">
        <text>S-ubiquitinyl-[E2 ubiquitin-conjugating enzyme]-L-cysteine + [acceptor protein]-L-lysine = [E2 ubiquitin-conjugating enzyme]-L-cysteine + N(6)-ubiquitinyl-[acceptor protein]-L-lysine.</text>
        <dbReference type="EC" id="2.3.2.27"/>
    </reaction>
</comment>
<dbReference type="PANTHER" id="PTHR22937:SF163">
    <property type="entry name" value="RING-TYPE E3 UBIQUITIN TRANSFERASE"/>
    <property type="match status" value="1"/>
</dbReference>
<evidence type="ECO:0000259" key="9">
    <source>
        <dbReference type="PROSITE" id="PS50089"/>
    </source>
</evidence>
<protein>
    <recommendedName>
        <fullName evidence="2">RING-type E3 ubiquitin transferase</fullName>
        <ecNumber evidence="2">2.3.2.27</ecNumber>
    </recommendedName>
</protein>
<dbReference type="InterPro" id="IPR001841">
    <property type="entry name" value="Znf_RING"/>
</dbReference>
<keyword evidence="4" id="KW-0479">Metal-binding</keyword>
<evidence type="ECO:0000256" key="5">
    <source>
        <dbReference type="ARBA" id="ARBA00022771"/>
    </source>
</evidence>
<comment type="caution">
    <text evidence="10">The sequence shown here is derived from an EMBL/GenBank/DDBJ whole genome shotgun (WGS) entry which is preliminary data.</text>
</comment>
<accession>A0AAD8K6S4</accession>
<keyword evidence="6" id="KW-0833">Ubl conjugation pathway</keyword>
<evidence type="ECO:0000256" key="1">
    <source>
        <dbReference type="ARBA" id="ARBA00000900"/>
    </source>
</evidence>
<dbReference type="EMBL" id="JAUHHV010000008">
    <property type="protein sequence ID" value="KAK1416243.1"/>
    <property type="molecule type" value="Genomic_DNA"/>
</dbReference>
<dbReference type="Gene3D" id="3.30.40.10">
    <property type="entry name" value="Zinc/RING finger domain, C3HC4 (zinc finger)"/>
    <property type="match status" value="1"/>
</dbReference>
<dbReference type="GO" id="GO:0008270">
    <property type="term" value="F:zinc ion binding"/>
    <property type="evidence" value="ECO:0007669"/>
    <property type="project" value="UniProtKB-KW"/>
</dbReference>
<dbReference type="PANTHER" id="PTHR22937">
    <property type="entry name" value="E3 UBIQUITIN-PROTEIN LIGASE RNF165"/>
    <property type="match status" value="1"/>
</dbReference>
<keyword evidence="11" id="KW-1185">Reference proteome</keyword>
<evidence type="ECO:0000256" key="8">
    <source>
        <dbReference type="PROSITE-ProRule" id="PRU00175"/>
    </source>
</evidence>
<dbReference type="SMART" id="SM00184">
    <property type="entry name" value="RING"/>
    <property type="match status" value="1"/>
</dbReference>
<dbReference type="Pfam" id="PF13639">
    <property type="entry name" value="zf-RING_2"/>
    <property type="match status" value="1"/>
</dbReference>
<dbReference type="AlphaFoldDB" id="A0AAD8K6S4"/>
<name>A0AAD8K6S4_TARER</name>
<evidence type="ECO:0000256" key="4">
    <source>
        <dbReference type="ARBA" id="ARBA00022723"/>
    </source>
</evidence>
<dbReference type="EC" id="2.3.2.27" evidence="2"/>
<sequence length="179" mass="20670">MATSYLIVHQHHDRRVFFVINPRPDNHADEVIVFSRSATTNELTETHHEYYEGIRATMFDDGLPFVTIQIEDTSGSIPILTMTDQNDRILDDEPSDELLATEYSWYQSWLESRHVNNLNRSVQIGTSEENVGQKCVICHEDYKADETIGTLECKHVYHEACIKTWLLVKNECPICRAVV</sequence>
<dbReference type="InterPro" id="IPR045191">
    <property type="entry name" value="MBR1/2-like"/>
</dbReference>
<dbReference type="SUPFAM" id="SSF57850">
    <property type="entry name" value="RING/U-box"/>
    <property type="match status" value="1"/>
</dbReference>
<proteinExistence type="predicted"/>
<evidence type="ECO:0000256" key="6">
    <source>
        <dbReference type="ARBA" id="ARBA00022786"/>
    </source>
</evidence>
<evidence type="ECO:0000313" key="11">
    <source>
        <dbReference type="Proteomes" id="UP001229421"/>
    </source>
</evidence>
<keyword evidence="5 8" id="KW-0863">Zinc-finger</keyword>
<organism evidence="10 11">
    <name type="scientific">Tagetes erecta</name>
    <name type="common">African marigold</name>
    <dbReference type="NCBI Taxonomy" id="13708"/>
    <lineage>
        <taxon>Eukaryota</taxon>
        <taxon>Viridiplantae</taxon>
        <taxon>Streptophyta</taxon>
        <taxon>Embryophyta</taxon>
        <taxon>Tracheophyta</taxon>
        <taxon>Spermatophyta</taxon>
        <taxon>Magnoliopsida</taxon>
        <taxon>eudicotyledons</taxon>
        <taxon>Gunneridae</taxon>
        <taxon>Pentapetalae</taxon>
        <taxon>asterids</taxon>
        <taxon>campanulids</taxon>
        <taxon>Asterales</taxon>
        <taxon>Asteraceae</taxon>
        <taxon>Asteroideae</taxon>
        <taxon>Heliantheae alliance</taxon>
        <taxon>Tageteae</taxon>
        <taxon>Tagetes</taxon>
    </lineage>
</organism>
<feature type="domain" description="RING-type" evidence="9">
    <location>
        <begin position="135"/>
        <end position="176"/>
    </location>
</feature>
<dbReference type="Proteomes" id="UP001229421">
    <property type="component" value="Unassembled WGS sequence"/>
</dbReference>
<dbReference type="PROSITE" id="PS50089">
    <property type="entry name" value="ZF_RING_2"/>
    <property type="match status" value="1"/>
</dbReference>
<gene>
    <name evidence="10" type="ORF">QVD17_32032</name>
</gene>
<evidence type="ECO:0000313" key="10">
    <source>
        <dbReference type="EMBL" id="KAK1416243.1"/>
    </source>
</evidence>
<dbReference type="InterPro" id="IPR013083">
    <property type="entry name" value="Znf_RING/FYVE/PHD"/>
</dbReference>